<feature type="transmembrane region" description="Helical" evidence="1">
    <location>
        <begin position="7"/>
        <end position="33"/>
    </location>
</feature>
<dbReference type="Proteomes" id="UP001207116">
    <property type="component" value="Unassembled WGS sequence"/>
</dbReference>
<proteinExistence type="predicted"/>
<feature type="transmembrane region" description="Helical" evidence="1">
    <location>
        <begin position="120"/>
        <end position="144"/>
    </location>
</feature>
<comment type="caution">
    <text evidence="2">The sequence shown here is derived from an EMBL/GenBank/DDBJ whole genome shotgun (WGS) entry which is preliminary data.</text>
</comment>
<keyword evidence="1" id="KW-1133">Transmembrane helix</keyword>
<keyword evidence="3" id="KW-1185">Reference proteome</keyword>
<evidence type="ECO:0000313" key="2">
    <source>
        <dbReference type="EMBL" id="MCX2718131.1"/>
    </source>
</evidence>
<dbReference type="RefSeq" id="WP_266010128.1">
    <property type="nucleotide sequence ID" value="NZ_JAPFQP010000001.1"/>
</dbReference>
<name>A0AAE3MIW5_9FLAO</name>
<accession>A0AAE3MIW5</accession>
<keyword evidence="1" id="KW-0472">Membrane</keyword>
<evidence type="ECO:0000313" key="3">
    <source>
        <dbReference type="Proteomes" id="UP001207116"/>
    </source>
</evidence>
<keyword evidence="1" id="KW-0812">Transmembrane</keyword>
<gene>
    <name evidence="2" type="ORF">OO016_00835</name>
</gene>
<feature type="transmembrane region" description="Helical" evidence="1">
    <location>
        <begin position="73"/>
        <end position="97"/>
    </location>
</feature>
<dbReference type="EMBL" id="JAPFQP010000001">
    <property type="protein sequence ID" value="MCX2718131.1"/>
    <property type="molecule type" value="Genomic_DNA"/>
</dbReference>
<sequence>MKRTSYWFIGALIVFCLACYFLVTGSSVLLLSLSESNNIPLGTIITWLGIISIPLLFYFGVRRLRDPITKTERVFSILLKLSICLALLWVPISYLLAGNLSFSFSEKATFQGGQLAMKAFWFNAYFTAAAPVVLGIMFGLISLFQKKPGNQN</sequence>
<organism evidence="2 3">
    <name type="scientific">Lentiprolixibacter aurantiacus</name>
    <dbReference type="NCBI Taxonomy" id="2993939"/>
    <lineage>
        <taxon>Bacteria</taxon>
        <taxon>Pseudomonadati</taxon>
        <taxon>Bacteroidota</taxon>
        <taxon>Flavobacteriia</taxon>
        <taxon>Flavobacteriales</taxon>
        <taxon>Flavobacteriaceae</taxon>
        <taxon>Lentiprolixibacter</taxon>
    </lineage>
</organism>
<dbReference type="AlphaFoldDB" id="A0AAE3MIW5"/>
<feature type="transmembrane region" description="Helical" evidence="1">
    <location>
        <begin position="39"/>
        <end position="61"/>
    </location>
</feature>
<protein>
    <submittedName>
        <fullName evidence="2">Uncharacterized protein</fullName>
    </submittedName>
</protein>
<reference evidence="2" key="1">
    <citation type="submission" date="2022-11" db="EMBL/GenBank/DDBJ databases">
        <title>The characterization of three novel Bacteroidetes species and genomic analysis of their roles in tidal elemental geochemical cycles.</title>
        <authorList>
            <person name="Ma K.-J."/>
        </authorList>
    </citation>
    <scope>NUCLEOTIDE SEQUENCE</scope>
    <source>
        <strain evidence="2">M415</strain>
    </source>
</reference>
<evidence type="ECO:0000256" key="1">
    <source>
        <dbReference type="SAM" id="Phobius"/>
    </source>
</evidence>